<dbReference type="Pfam" id="PF26639">
    <property type="entry name" value="Het-6_barrel"/>
    <property type="match status" value="1"/>
</dbReference>
<feature type="domain" description="Heterokaryon incompatibility" evidence="1">
    <location>
        <begin position="126"/>
        <end position="292"/>
    </location>
</feature>
<dbReference type="OrthoDB" id="2157530at2759"/>
<dbReference type="EMBL" id="JAACFV010000186">
    <property type="protein sequence ID" value="KAF7503295.1"/>
    <property type="molecule type" value="Genomic_DNA"/>
</dbReference>
<keyword evidence="3" id="KW-1185">Reference proteome</keyword>
<evidence type="ECO:0000259" key="1">
    <source>
        <dbReference type="Pfam" id="PF06985"/>
    </source>
</evidence>
<comment type="caution">
    <text evidence="2">The sequence shown here is derived from an EMBL/GenBank/DDBJ whole genome shotgun (WGS) entry which is preliminary data.</text>
</comment>
<proteinExistence type="predicted"/>
<dbReference type="Pfam" id="PF06985">
    <property type="entry name" value="HET"/>
    <property type="match status" value="1"/>
</dbReference>
<name>A0A8H7A616_9EURO</name>
<evidence type="ECO:0000313" key="3">
    <source>
        <dbReference type="Proteomes" id="UP000606974"/>
    </source>
</evidence>
<gene>
    <name evidence="2" type="ORF">GJ744_004017</name>
</gene>
<protein>
    <recommendedName>
        <fullName evidence="1">Heterokaryon incompatibility domain-containing protein</fullName>
    </recommendedName>
</protein>
<dbReference type="PANTHER" id="PTHR24148:SF73">
    <property type="entry name" value="HET DOMAIN PROTEIN (AFU_ORTHOLOGUE AFUA_8G01020)"/>
    <property type="match status" value="1"/>
</dbReference>
<accession>A0A8H7A616</accession>
<organism evidence="2 3">
    <name type="scientific">Endocarpon pusillum</name>
    <dbReference type="NCBI Taxonomy" id="364733"/>
    <lineage>
        <taxon>Eukaryota</taxon>
        <taxon>Fungi</taxon>
        <taxon>Dikarya</taxon>
        <taxon>Ascomycota</taxon>
        <taxon>Pezizomycotina</taxon>
        <taxon>Eurotiomycetes</taxon>
        <taxon>Chaetothyriomycetidae</taxon>
        <taxon>Verrucariales</taxon>
        <taxon>Verrucariaceae</taxon>
        <taxon>Endocarpon</taxon>
    </lineage>
</organism>
<dbReference type="PANTHER" id="PTHR24148">
    <property type="entry name" value="ANKYRIN REPEAT DOMAIN-CONTAINING PROTEIN 39 HOMOLOG-RELATED"/>
    <property type="match status" value="1"/>
</dbReference>
<dbReference type="InterPro" id="IPR052895">
    <property type="entry name" value="HetReg/Transcr_Mod"/>
</dbReference>
<sequence>MLDSGGGNAAEKKRHSLMHVQVLFDSGRLRYESCCPSLEEPLLLPGNEMDAQLPSLEPAPEEGNNRPILESTLQSMTLSSEETSYPGEELRTDSSIRLLRIHGASGREQEIKCTLQPFDLKDEPCYCALSYTWGAPVRSFDSQDEALPNEVRSILCNGQALSVTPNLEDALAELRQSGFIDWLWVDSISINQSNLIERASQVALMARIYHSANETIAWLGKDETGAEDLQWGIDVMVPEMVRRGSKYWETRCLSDAELPLIFGVDDIPGKVLRIETFIATHHLLHRAWVAQEVALSRAIHVRCGRWRFQWADFQNVYKSLVKARWFLEKVSARSPDTHELFKRAGAMLLLICATRACVAFERPDTQEVLLPARMMILTIMDLEDEYGMRTDMEKAAAWLGDSLSKIRLLQSSELHDKIYSALGIASHFADRVFQLIRPDYGRSAEEVYTSATANIIMNCQHLGILAHVGDIARNRSLNLPSWVVDYSQLSDTSRICGFGRHILFSLDESVASRLPPPLREIQGVRLTLEGTDLDHVDVVSLAMWDEVLADPGHHFTGFCDFLSYLPCYHLNSWTPTEALWRLLMFDTESIGHRISLAARSSYSQAFLRVIAELFEWWYEVSGYTLETLDTMENAAIVALRRFLGGTEWQAIQDLVRHCTYAQVKHFLDSVSPKVYNRRLFKTKGDIIGMGSRSTQAGDQVWFVRDCRTPLILRPKPETKDFWLVGEAYLQGFMHGEKLKDSWKVAERLRPVTIV</sequence>
<evidence type="ECO:0000313" key="2">
    <source>
        <dbReference type="EMBL" id="KAF7503295.1"/>
    </source>
</evidence>
<dbReference type="InterPro" id="IPR010730">
    <property type="entry name" value="HET"/>
</dbReference>
<dbReference type="AlphaFoldDB" id="A0A8H7A616"/>
<dbReference type="Proteomes" id="UP000606974">
    <property type="component" value="Unassembled WGS sequence"/>
</dbReference>
<reference evidence="2" key="1">
    <citation type="submission" date="2020-02" db="EMBL/GenBank/DDBJ databases">
        <authorList>
            <person name="Palmer J.M."/>
        </authorList>
    </citation>
    <scope>NUCLEOTIDE SEQUENCE</scope>
    <source>
        <strain evidence="2">EPUS1.4</strain>
        <tissue evidence="2">Thallus</tissue>
    </source>
</reference>